<dbReference type="KEGG" id="vg:26523093"/>
<dbReference type="Proteomes" id="UP000203990">
    <property type="component" value="Segment"/>
</dbReference>
<reference evidence="1 2" key="1">
    <citation type="submission" date="2015-10" db="EMBL/GenBank/DDBJ databases">
        <title>Complete genome sequence of Klebsiella pneumoniae bacteriophage vB_KpnM_KB57.</title>
        <authorList>
            <person name="Volozhantsev N.V."/>
            <person name="Popova A.V."/>
            <person name="Krasilnikova V.M."/>
            <person name="Bogun A.G."/>
        </authorList>
    </citation>
    <scope>NUCLEOTIDE SEQUENCE [LARGE SCALE GENOMIC DNA]</scope>
</reference>
<dbReference type="RefSeq" id="YP_009187740.1">
    <property type="nucleotide sequence ID" value="NC_028659.1"/>
</dbReference>
<proteinExistence type="predicted"/>
<dbReference type="EMBL" id="KT934943">
    <property type="protein sequence ID" value="ALM02514.1"/>
    <property type="molecule type" value="Genomic_DNA"/>
</dbReference>
<name>A0A0S1S3N9_9CAUD</name>
<evidence type="ECO:0000313" key="2">
    <source>
        <dbReference type="Proteomes" id="UP000203990"/>
    </source>
</evidence>
<dbReference type="GeneID" id="26523093"/>
<evidence type="ECO:0000313" key="1">
    <source>
        <dbReference type="EMBL" id="ALM02514.1"/>
    </source>
</evidence>
<sequence>MGREIVVKVPDAADDDWLREQIESLRVRIEAVVEVEDNEESFNKLGACLDIIDALQQYTGY</sequence>
<keyword evidence="2" id="KW-1185">Reference proteome</keyword>
<gene>
    <name evidence="1" type="ORF">KB57_127</name>
</gene>
<organism evidence="1 2">
    <name type="scientific">Klebsiella phage vB_KpnM_KB57</name>
    <dbReference type="NCBI Taxonomy" id="1719140"/>
    <lineage>
        <taxon>Viruses</taxon>
        <taxon>Duplodnaviria</taxon>
        <taxon>Heunggongvirae</taxon>
        <taxon>Uroviricota</taxon>
        <taxon>Caudoviricetes</taxon>
        <taxon>Vequintavirinae</taxon>
        <taxon>Mydovirus</taxon>
        <taxon>Mydovirus KB57</taxon>
    </lineage>
</organism>
<protein>
    <submittedName>
        <fullName evidence="1">Uncharacterized protein</fullName>
    </submittedName>
</protein>
<accession>A0A0S1S3N9</accession>